<evidence type="ECO:0000313" key="2">
    <source>
        <dbReference type="Proteomes" id="UP000580654"/>
    </source>
</evidence>
<organism evidence="1 2">
    <name type="scientific">Muricoccus pecuniae</name>
    <dbReference type="NCBI Taxonomy" id="693023"/>
    <lineage>
        <taxon>Bacteria</taxon>
        <taxon>Pseudomonadati</taxon>
        <taxon>Pseudomonadota</taxon>
        <taxon>Alphaproteobacteria</taxon>
        <taxon>Acetobacterales</taxon>
        <taxon>Roseomonadaceae</taxon>
        <taxon>Muricoccus</taxon>
    </lineage>
</organism>
<gene>
    <name evidence="1" type="ORF">FHS87_004137</name>
</gene>
<proteinExistence type="predicted"/>
<reference evidence="1 2" key="1">
    <citation type="submission" date="2020-08" db="EMBL/GenBank/DDBJ databases">
        <title>Genomic Encyclopedia of Type Strains, Phase IV (KMG-IV): sequencing the most valuable type-strain genomes for metagenomic binning, comparative biology and taxonomic classification.</title>
        <authorList>
            <person name="Goeker M."/>
        </authorList>
    </citation>
    <scope>NUCLEOTIDE SEQUENCE [LARGE SCALE GENOMIC DNA]</scope>
    <source>
        <strain evidence="1 2">DSM 25622</strain>
    </source>
</reference>
<keyword evidence="2" id="KW-1185">Reference proteome</keyword>
<dbReference type="EMBL" id="JACIJD010000028">
    <property type="protein sequence ID" value="MBB5696069.1"/>
    <property type="molecule type" value="Genomic_DNA"/>
</dbReference>
<sequence length="68" mass="6994">MMAAMAPALKDLSSDQDAVAVGGLLSELATKRASGQDAVLIAFEVPEGARPPQAIRRAISASSRAFLP</sequence>
<evidence type="ECO:0000313" key="1">
    <source>
        <dbReference type="EMBL" id="MBB5696069.1"/>
    </source>
</evidence>
<protein>
    <submittedName>
        <fullName evidence="1">Uncharacterized protein</fullName>
    </submittedName>
</protein>
<comment type="caution">
    <text evidence="1">The sequence shown here is derived from an EMBL/GenBank/DDBJ whole genome shotgun (WGS) entry which is preliminary data.</text>
</comment>
<accession>A0A840YBI1</accession>
<dbReference type="Proteomes" id="UP000580654">
    <property type="component" value="Unassembled WGS sequence"/>
</dbReference>
<dbReference type="AlphaFoldDB" id="A0A840YBI1"/>
<name>A0A840YBI1_9PROT</name>